<gene>
    <name evidence="2" type="ORF">NUH88_09065</name>
</gene>
<dbReference type="Proteomes" id="UP001060336">
    <property type="component" value="Chromosome"/>
</dbReference>
<keyword evidence="2" id="KW-0863">Zinc-finger</keyword>
<dbReference type="AlphaFoldDB" id="A0A9J7AXN9"/>
<dbReference type="InterPro" id="IPR019401">
    <property type="entry name" value="Znf_CHCC"/>
</dbReference>
<keyword evidence="2" id="KW-0479">Metal-binding</keyword>
<dbReference type="Pfam" id="PF10276">
    <property type="entry name" value="zf-CHCC"/>
    <property type="match status" value="1"/>
</dbReference>
<keyword evidence="3" id="KW-1185">Reference proteome</keyword>
<sequence length="61" mass="6528">MAKPFEVVTVTEKRVACDGGKGALGHPRVFLTIDHDTGKVTCPYCSREFVYSKPVAGESAA</sequence>
<reference evidence="2" key="1">
    <citation type="submission" date="2022-08" db="EMBL/GenBank/DDBJ databases">
        <title>Nisaea acidiphila sp. nov., isolated from a marine algal debris and emended description of the genus Nisaea Urios et al. 2008.</title>
        <authorList>
            <person name="Kwon K."/>
        </authorList>
    </citation>
    <scope>NUCLEOTIDE SEQUENCE</scope>
    <source>
        <strain evidence="2">MEBiC11861</strain>
    </source>
</reference>
<accession>A0A9J7AXN9</accession>
<dbReference type="KEGG" id="naci:NUH88_09065"/>
<dbReference type="EMBL" id="CP102480">
    <property type="protein sequence ID" value="UUX51838.1"/>
    <property type="molecule type" value="Genomic_DNA"/>
</dbReference>
<evidence type="ECO:0000313" key="2">
    <source>
        <dbReference type="EMBL" id="UUX51838.1"/>
    </source>
</evidence>
<name>A0A9J7AXN9_9PROT</name>
<dbReference type="RefSeq" id="WP_257771557.1">
    <property type="nucleotide sequence ID" value="NZ_CP102480.1"/>
</dbReference>
<keyword evidence="2" id="KW-0862">Zinc</keyword>
<dbReference type="Gene3D" id="2.60.260.40">
    <property type="entry name" value="q5lls5 like domains"/>
    <property type="match status" value="1"/>
</dbReference>
<evidence type="ECO:0000259" key="1">
    <source>
        <dbReference type="Pfam" id="PF10276"/>
    </source>
</evidence>
<protein>
    <submittedName>
        <fullName evidence="2">Zinc-finger domain-containing protein</fullName>
    </submittedName>
</protein>
<organism evidence="2 3">
    <name type="scientific">Nisaea acidiphila</name>
    <dbReference type="NCBI Taxonomy" id="1862145"/>
    <lineage>
        <taxon>Bacteria</taxon>
        <taxon>Pseudomonadati</taxon>
        <taxon>Pseudomonadota</taxon>
        <taxon>Alphaproteobacteria</taxon>
        <taxon>Rhodospirillales</taxon>
        <taxon>Thalassobaculaceae</taxon>
        <taxon>Nisaea</taxon>
    </lineage>
</organism>
<proteinExistence type="predicted"/>
<feature type="domain" description="Zinc finger CHCC-type" evidence="1">
    <location>
        <begin position="13"/>
        <end position="49"/>
    </location>
</feature>
<evidence type="ECO:0000313" key="3">
    <source>
        <dbReference type="Proteomes" id="UP001060336"/>
    </source>
</evidence>
<dbReference type="GO" id="GO:0008270">
    <property type="term" value="F:zinc ion binding"/>
    <property type="evidence" value="ECO:0007669"/>
    <property type="project" value="UniProtKB-KW"/>
</dbReference>